<evidence type="ECO:0000313" key="2">
    <source>
        <dbReference type="Proteomes" id="UP001207468"/>
    </source>
</evidence>
<accession>A0ACC0U0V3</accession>
<organism evidence="1 2">
    <name type="scientific">Russula earlei</name>
    <dbReference type="NCBI Taxonomy" id="71964"/>
    <lineage>
        <taxon>Eukaryota</taxon>
        <taxon>Fungi</taxon>
        <taxon>Dikarya</taxon>
        <taxon>Basidiomycota</taxon>
        <taxon>Agaricomycotina</taxon>
        <taxon>Agaricomycetes</taxon>
        <taxon>Russulales</taxon>
        <taxon>Russulaceae</taxon>
        <taxon>Russula</taxon>
    </lineage>
</organism>
<evidence type="ECO:0000313" key="1">
    <source>
        <dbReference type="EMBL" id="KAI9455103.1"/>
    </source>
</evidence>
<proteinExistence type="predicted"/>
<reference evidence="1" key="1">
    <citation type="submission" date="2021-03" db="EMBL/GenBank/DDBJ databases">
        <title>Evolutionary priming and transition to the ectomycorrhizal habit in an iconic lineage of mushroom-forming fungi: is preadaptation a requirement?</title>
        <authorList>
            <consortium name="DOE Joint Genome Institute"/>
            <person name="Looney B.P."/>
            <person name="Miyauchi S."/>
            <person name="Morin E."/>
            <person name="Drula E."/>
            <person name="Courty P.E."/>
            <person name="Chicoki N."/>
            <person name="Fauchery L."/>
            <person name="Kohler A."/>
            <person name="Kuo A."/>
            <person name="LaButti K."/>
            <person name="Pangilinan J."/>
            <person name="Lipzen A."/>
            <person name="Riley R."/>
            <person name="Andreopoulos W."/>
            <person name="He G."/>
            <person name="Johnson J."/>
            <person name="Barry K.W."/>
            <person name="Grigoriev I.V."/>
            <person name="Nagy L."/>
            <person name="Hibbett D."/>
            <person name="Henrissat B."/>
            <person name="Matheny P.B."/>
            <person name="Labbe J."/>
            <person name="Martin A.F."/>
        </authorList>
    </citation>
    <scope>NUCLEOTIDE SEQUENCE</scope>
    <source>
        <strain evidence="1">BPL698</strain>
    </source>
</reference>
<keyword evidence="2" id="KW-1185">Reference proteome</keyword>
<dbReference type="Proteomes" id="UP001207468">
    <property type="component" value="Unassembled WGS sequence"/>
</dbReference>
<name>A0ACC0U0V3_9AGAM</name>
<gene>
    <name evidence="1" type="ORF">F5148DRAFT_1369904</name>
</gene>
<dbReference type="EMBL" id="JAGFNK010000258">
    <property type="protein sequence ID" value="KAI9455103.1"/>
    <property type="molecule type" value="Genomic_DNA"/>
</dbReference>
<comment type="caution">
    <text evidence="1">The sequence shown here is derived from an EMBL/GenBank/DDBJ whole genome shotgun (WGS) entry which is preliminary data.</text>
</comment>
<protein>
    <submittedName>
        <fullName evidence="1">Uncharacterized protein</fullName>
    </submittedName>
</protein>
<sequence length="404" mass="45245">MSAAAPVLPNVEEIAAPELLGGLFNWCLYGVLIVQTYVYSYNFPGDKRPIKLLVYIVFFLETLQITLNGADLYYWFVRGFGNLDHLTSPYLGFFDVPIVGTVVSLTVQFFFMYRIFVLSKRKALWLCAIITLFSIVSAMGAIGGGTYAHVRGRFSTGRTLKIVMLTWIVGNTISDICIASAMVYYLTKQNIRDREVFYSSHALESIVRLTVETNIITTTVSIVSLLTVALFPDKNWFVCPTSILGKIYSNTLLVSLNNRISIREGSTNSRASQYPVTSFPTATTREEASTDVIIMDMQKSRQDLKINPLGEPESQRRIIKNFRCCRPCMIPDLMTNVYPDVAPITDGLYPYGFIRFIADMEFASAFLCVGSQQAGLPLLAMILCIVMQEQDPMLACVSRRSVPL</sequence>